<accession>A0A410P4Z2</accession>
<proteinExistence type="inferred from homology"/>
<organism evidence="4 5">
    <name type="scientific">Velamenicoccus archaeovorus</name>
    <dbReference type="NCBI Taxonomy" id="1930593"/>
    <lineage>
        <taxon>Bacteria</taxon>
        <taxon>Pseudomonadati</taxon>
        <taxon>Candidatus Omnitrophota</taxon>
        <taxon>Candidatus Velamenicoccus</taxon>
    </lineage>
</organism>
<dbReference type="Gene3D" id="3.30.1320.10">
    <property type="match status" value="1"/>
</dbReference>
<dbReference type="GO" id="GO:0005737">
    <property type="term" value="C:cytoplasm"/>
    <property type="evidence" value="ECO:0007669"/>
    <property type="project" value="UniProtKB-ARBA"/>
</dbReference>
<dbReference type="InterPro" id="IPR000307">
    <property type="entry name" value="Ribosomal_bS16"/>
</dbReference>
<protein>
    <recommendedName>
        <fullName evidence="3">Small ribosomal subunit protein bS16</fullName>
    </recommendedName>
</protein>
<evidence type="ECO:0000256" key="1">
    <source>
        <dbReference type="ARBA" id="ARBA00022980"/>
    </source>
</evidence>
<dbReference type="GO" id="GO:0015935">
    <property type="term" value="C:small ribosomal subunit"/>
    <property type="evidence" value="ECO:0007669"/>
    <property type="project" value="TreeGrafter"/>
</dbReference>
<keyword evidence="2 3" id="KW-0687">Ribonucleoprotein</keyword>
<dbReference type="OrthoDB" id="9807878at2"/>
<keyword evidence="5" id="KW-1185">Reference proteome</keyword>
<evidence type="ECO:0000313" key="5">
    <source>
        <dbReference type="Proteomes" id="UP000287243"/>
    </source>
</evidence>
<dbReference type="SUPFAM" id="SSF54565">
    <property type="entry name" value="Ribosomal protein S16"/>
    <property type="match status" value="1"/>
</dbReference>
<name>A0A410P4Z2_VELA1</name>
<dbReference type="RefSeq" id="WP_128699814.1">
    <property type="nucleotide sequence ID" value="NZ_CP019384.1"/>
</dbReference>
<dbReference type="InterPro" id="IPR023803">
    <property type="entry name" value="Ribosomal_bS16_dom_sf"/>
</dbReference>
<dbReference type="Pfam" id="PF00886">
    <property type="entry name" value="Ribosomal_S16"/>
    <property type="match status" value="1"/>
</dbReference>
<dbReference type="Proteomes" id="UP000287243">
    <property type="component" value="Chromosome"/>
</dbReference>
<evidence type="ECO:0000256" key="2">
    <source>
        <dbReference type="ARBA" id="ARBA00023274"/>
    </source>
</evidence>
<sequence>MSVKIRLRRISDTAKKRFNFRVVVIDERQPRDGRVIEEIGYYDPSKTPASLKIDKQKFEDWQKKGAVASQTLKSLIKKVK</sequence>
<dbReference type="KEGG" id="vai:BU251_05055"/>
<dbReference type="HAMAP" id="MF_00385">
    <property type="entry name" value="Ribosomal_bS16"/>
    <property type="match status" value="1"/>
</dbReference>
<gene>
    <name evidence="3" type="primary">rpsP</name>
    <name evidence="4" type="ORF">BU251_05055</name>
</gene>
<evidence type="ECO:0000256" key="3">
    <source>
        <dbReference type="HAMAP-Rule" id="MF_00385"/>
    </source>
</evidence>
<evidence type="ECO:0000313" key="4">
    <source>
        <dbReference type="EMBL" id="QAT17141.1"/>
    </source>
</evidence>
<dbReference type="GO" id="GO:0003735">
    <property type="term" value="F:structural constituent of ribosome"/>
    <property type="evidence" value="ECO:0007669"/>
    <property type="project" value="InterPro"/>
</dbReference>
<dbReference type="PANTHER" id="PTHR12919">
    <property type="entry name" value="30S RIBOSOMAL PROTEIN S16"/>
    <property type="match status" value="1"/>
</dbReference>
<dbReference type="NCBIfam" id="TIGR00002">
    <property type="entry name" value="S16"/>
    <property type="match status" value="1"/>
</dbReference>
<reference evidence="4 5" key="1">
    <citation type="submission" date="2017-01" db="EMBL/GenBank/DDBJ databases">
        <title>First insights into the biology of 'candidatus Vampirococcus archaeovorus'.</title>
        <authorList>
            <person name="Kizina J."/>
            <person name="Jordan S."/>
            <person name="Stueber K."/>
            <person name="Reinhardt R."/>
            <person name="Harder J."/>
        </authorList>
    </citation>
    <scope>NUCLEOTIDE SEQUENCE [LARGE SCALE GENOMIC DNA]</scope>
    <source>
        <strain evidence="4 5">LiM</strain>
    </source>
</reference>
<dbReference type="AlphaFoldDB" id="A0A410P4Z2"/>
<keyword evidence="1 3" id="KW-0689">Ribosomal protein</keyword>
<dbReference type="PANTHER" id="PTHR12919:SF20">
    <property type="entry name" value="SMALL RIBOSOMAL SUBUNIT PROTEIN BS16M"/>
    <property type="match status" value="1"/>
</dbReference>
<dbReference type="EMBL" id="CP019384">
    <property type="protein sequence ID" value="QAT17141.1"/>
    <property type="molecule type" value="Genomic_DNA"/>
</dbReference>
<dbReference type="GO" id="GO:0006412">
    <property type="term" value="P:translation"/>
    <property type="evidence" value="ECO:0007669"/>
    <property type="project" value="UniProtKB-UniRule"/>
</dbReference>
<comment type="similarity">
    <text evidence="3">Belongs to the bacterial ribosomal protein bS16 family.</text>
</comment>